<dbReference type="Gene3D" id="3.40.50.300">
    <property type="entry name" value="P-loop containing nucleotide triphosphate hydrolases"/>
    <property type="match status" value="2"/>
</dbReference>
<feature type="repeat" description="ANK" evidence="7">
    <location>
        <begin position="522"/>
        <end position="554"/>
    </location>
</feature>
<evidence type="ECO:0000256" key="7">
    <source>
        <dbReference type="PROSITE-ProRule" id="PRU00023"/>
    </source>
</evidence>
<feature type="compositionally biased region" description="Basic and acidic residues" evidence="8">
    <location>
        <begin position="473"/>
        <end position="487"/>
    </location>
</feature>
<dbReference type="AlphaFoldDB" id="A0AAU7YJA0"/>
<keyword evidence="6 7" id="KW-0040">ANK repeat</keyword>
<reference evidence="10" key="1">
    <citation type="submission" date="2024-06" db="EMBL/GenBank/DDBJ databases">
        <title>Genome assembly of the Oeneis chryxus ivallda.</title>
        <authorList>
            <person name="MacDonald Z."/>
            <person name="Shaffer H.B."/>
            <person name="Gillespie T."/>
            <person name="Marimuthu M.P.A."/>
            <person name="Nguyen O."/>
            <person name="Fairbairn C.W."/>
            <person name="Seligmann W.E."/>
            <person name="Escalona M."/>
            <person name="Miller C."/>
            <person name="Toffelmier E."/>
        </authorList>
    </citation>
    <scope>NUCLEOTIDE SEQUENCE</scope>
    <source>
        <strain evidence="10">CCGP_102_HBS-TG_Oc004</strain>
    </source>
</reference>
<keyword evidence="3" id="KW-0378">Hydrolase</keyword>
<gene>
    <name evidence="10" type="ORF">ABS861_00775</name>
</gene>
<evidence type="ECO:0000313" key="10">
    <source>
        <dbReference type="EMBL" id="XCA33986.1"/>
    </source>
</evidence>
<keyword evidence="5" id="KW-0067">ATP-binding</keyword>
<keyword evidence="1" id="KW-0677">Repeat</keyword>
<dbReference type="PROSITE" id="PS50088">
    <property type="entry name" value="ANK_REPEAT"/>
    <property type="match status" value="6"/>
</dbReference>
<feature type="repeat" description="ANK" evidence="7">
    <location>
        <begin position="621"/>
        <end position="650"/>
    </location>
</feature>
<feature type="compositionally biased region" description="Basic and acidic residues" evidence="8">
    <location>
        <begin position="394"/>
        <end position="403"/>
    </location>
</feature>
<evidence type="ECO:0000256" key="8">
    <source>
        <dbReference type="SAM" id="MobiDB-lite"/>
    </source>
</evidence>
<dbReference type="PRINTS" id="PR01415">
    <property type="entry name" value="ANKYRIN"/>
</dbReference>
<feature type="domain" description="UvrD-like helicase C-terminal" evidence="9">
    <location>
        <begin position="188"/>
        <end position="318"/>
    </location>
</feature>
<dbReference type="SUPFAM" id="SSF48403">
    <property type="entry name" value="Ankyrin repeat"/>
    <property type="match status" value="1"/>
</dbReference>
<dbReference type="InterPro" id="IPR014017">
    <property type="entry name" value="DNA_helicase_UvrD-like_C"/>
</dbReference>
<dbReference type="GO" id="GO:0004386">
    <property type="term" value="F:helicase activity"/>
    <property type="evidence" value="ECO:0007669"/>
    <property type="project" value="UniProtKB-KW"/>
</dbReference>
<evidence type="ECO:0000256" key="5">
    <source>
        <dbReference type="ARBA" id="ARBA00022840"/>
    </source>
</evidence>
<dbReference type="EMBL" id="CP158587">
    <property type="protein sequence ID" value="XCA33986.1"/>
    <property type="molecule type" value="Genomic_DNA"/>
</dbReference>
<evidence type="ECO:0000256" key="1">
    <source>
        <dbReference type="ARBA" id="ARBA00022737"/>
    </source>
</evidence>
<dbReference type="Gene3D" id="1.25.40.20">
    <property type="entry name" value="Ankyrin repeat-containing domain"/>
    <property type="match status" value="2"/>
</dbReference>
<evidence type="ECO:0000259" key="9">
    <source>
        <dbReference type="Pfam" id="PF13361"/>
    </source>
</evidence>
<feature type="repeat" description="ANK" evidence="7">
    <location>
        <begin position="654"/>
        <end position="686"/>
    </location>
</feature>
<feature type="repeat" description="ANK" evidence="7">
    <location>
        <begin position="555"/>
        <end position="587"/>
    </location>
</feature>
<organism evidence="10">
    <name type="scientific">Wolbachia endosymbiont of Oeneis ivallda</name>
    <dbReference type="NCBI Taxonomy" id="3171168"/>
    <lineage>
        <taxon>Bacteria</taxon>
        <taxon>Pseudomonadati</taxon>
        <taxon>Pseudomonadota</taxon>
        <taxon>Alphaproteobacteria</taxon>
        <taxon>Rickettsiales</taxon>
        <taxon>Anaplasmataceae</taxon>
        <taxon>Wolbachieae</taxon>
        <taxon>Wolbachia</taxon>
    </lineage>
</organism>
<dbReference type="PROSITE" id="PS50297">
    <property type="entry name" value="ANK_REP_REGION"/>
    <property type="match status" value="5"/>
</dbReference>
<feature type="compositionally biased region" description="Basic residues" evidence="8">
    <location>
        <begin position="438"/>
        <end position="447"/>
    </location>
</feature>
<evidence type="ECO:0000256" key="6">
    <source>
        <dbReference type="ARBA" id="ARBA00023043"/>
    </source>
</evidence>
<dbReference type="InterPro" id="IPR036770">
    <property type="entry name" value="Ankyrin_rpt-contain_sf"/>
</dbReference>
<dbReference type="PANTHER" id="PTHR24173">
    <property type="entry name" value="ANKYRIN REPEAT CONTAINING"/>
    <property type="match status" value="1"/>
</dbReference>
<dbReference type="PANTHER" id="PTHR24173:SF74">
    <property type="entry name" value="ANKYRIN REPEAT DOMAIN-CONTAINING PROTEIN 16"/>
    <property type="match status" value="1"/>
</dbReference>
<name>A0AAU7YJA0_9RICK</name>
<dbReference type="InterPro" id="IPR002110">
    <property type="entry name" value="Ankyrin_rpt"/>
</dbReference>
<dbReference type="GO" id="GO:0016787">
    <property type="term" value="F:hydrolase activity"/>
    <property type="evidence" value="ECO:0007669"/>
    <property type="project" value="UniProtKB-KW"/>
</dbReference>
<feature type="repeat" description="ANK" evidence="7">
    <location>
        <begin position="588"/>
        <end position="620"/>
    </location>
</feature>
<sequence>MGEDGKDRYGKLGDRQSMFSVDERNRVYDFFKEYRKFIEKGSEYYDPNLVAYECITEGMYDAIVVDEVQDLTESTLDLVLKSLKDENKSNFLLCGDVNQVIHPSFFSLSKLKSFLCQNRYIVDQGSEVFYILEKNYRNSKQVIEFANRILHLKNYCFASEDKITVENAFLMKSETKKKGNVGFITDDKKEEIAKQVNESINCAVLVLNDESKKSARQLFDTPIVFNIHEAKGLEFENVILYKFTSCKAYNEIWKIACTDKSDGEIDNTINRIRDSYNEKEVNTSRNKDKKDKSLEKYKFYMNALYVGVTRAASNVYIIDDKSNLLKIIELGEEDSVNIEQEKSSLEEWRNKALELIEKGNIEQAELIARKLQKGGKKEYAEEIMNVLRANGYHEKVQNSDKNKHTNSVLESDISSRSSQSSEHEGDDISKLQNENNQNKKKKAKKCHQVQEVKPQLSLGDSTSQSKKTQNGRHKQDLNDKKKESKRLEKNTNELFSALANGNAKMAEKLIKQGVNINARHKKSFTLLHLAAQIGYYEIVESLLSNEAEINVAMTDGCSPLHMAAENGHYNVVKLILDNEADIDVAMTNGRSPLHMAAQSGHYNVVKLLLEHGAIVGNDDKKGCTPLHLAAESDHIDVVKLLLDNKADVNVAIIDGCSPLHLAAEHGHYSVVKLLLNHGADVNAKDKAGSTSLLFALKFRHFKVADLLFADPNINIGCIKAASINKENKEGKEKFSQKFRQDYNLFQKVKEASNEKDKGRLDKLLKEIEELLESKNKHGFKPSLNYSPDGNDENTIIEIVIKAGGELLDLLYTYAKKNIGTDTEIFKKLKRAKENSHSNRDLCDVSVLKHSTPDQGFLFSNG</sequence>
<dbReference type="Pfam" id="PF13361">
    <property type="entry name" value="UvrD_C"/>
    <property type="match status" value="1"/>
</dbReference>
<keyword evidence="2" id="KW-0547">Nucleotide-binding</keyword>
<feature type="compositionally biased region" description="Polar residues" evidence="8">
    <location>
        <begin position="458"/>
        <end position="468"/>
    </location>
</feature>
<dbReference type="GO" id="GO:0005524">
    <property type="term" value="F:ATP binding"/>
    <property type="evidence" value="ECO:0007669"/>
    <property type="project" value="UniProtKB-KW"/>
</dbReference>
<feature type="compositionally biased region" description="Low complexity" evidence="8">
    <location>
        <begin position="411"/>
        <end position="420"/>
    </location>
</feature>
<evidence type="ECO:0000256" key="3">
    <source>
        <dbReference type="ARBA" id="ARBA00022801"/>
    </source>
</evidence>
<dbReference type="InterPro" id="IPR027417">
    <property type="entry name" value="P-loop_NTPase"/>
</dbReference>
<feature type="region of interest" description="Disordered" evidence="8">
    <location>
        <begin position="394"/>
        <end position="487"/>
    </location>
</feature>
<keyword evidence="4" id="KW-0347">Helicase</keyword>
<evidence type="ECO:0000256" key="4">
    <source>
        <dbReference type="ARBA" id="ARBA00022806"/>
    </source>
</evidence>
<dbReference type="SMART" id="SM00248">
    <property type="entry name" value="ANK"/>
    <property type="match status" value="7"/>
</dbReference>
<proteinExistence type="predicted"/>
<dbReference type="Pfam" id="PF12796">
    <property type="entry name" value="Ank_2"/>
    <property type="match status" value="1"/>
</dbReference>
<feature type="repeat" description="ANK" evidence="7">
    <location>
        <begin position="489"/>
        <end position="521"/>
    </location>
</feature>
<evidence type="ECO:0000256" key="2">
    <source>
        <dbReference type="ARBA" id="ARBA00022741"/>
    </source>
</evidence>
<protein>
    <submittedName>
        <fullName evidence="10">Ankyrin repeat domain-containing protein</fullName>
    </submittedName>
</protein>
<dbReference type="SUPFAM" id="SSF52540">
    <property type="entry name" value="P-loop containing nucleoside triphosphate hydrolases"/>
    <property type="match status" value="1"/>
</dbReference>
<accession>A0AAU7YJA0</accession>
<dbReference type="Pfam" id="PF00023">
    <property type="entry name" value="Ank"/>
    <property type="match status" value="2"/>
</dbReference>